<evidence type="ECO:0000313" key="3">
    <source>
        <dbReference type="EMBL" id="CAE8679899.1"/>
    </source>
</evidence>
<name>A0A813EVM5_POLGL</name>
<dbReference type="EMBL" id="CAJNNV010017528">
    <property type="protein sequence ID" value="CAE8605200.1"/>
    <property type="molecule type" value="Genomic_DNA"/>
</dbReference>
<protein>
    <recommendedName>
        <fullName evidence="5">Apple domain-containing protein</fullName>
    </recommendedName>
</protein>
<comment type="caution">
    <text evidence="2">The sequence shown here is derived from an EMBL/GenBank/DDBJ whole genome shotgun (WGS) entry which is preliminary data.</text>
</comment>
<feature type="signal peptide" evidence="1">
    <location>
        <begin position="1"/>
        <end position="23"/>
    </location>
</feature>
<dbReference type="Proteomes" id="UP000626109">
    <property type="component" value="Unassembled WGS sequence"/>
</dbReference>
<sequence>MAFLLPTFLGLLATAMNSQLVYGDTTYEQIGGWGDGRCLGGYLRSWPDQYSREKCQTMCTDSPDCYYCSYRVFIENSACEEYDSSNCGVGLLDQGLPGYTTFKKIFDPSATTTTTTTTVVPLLLPGFESVDGGAGRACRGRSASDNSKAYYHLYNNVGLFKACQSLCATTPDCQGVEHHLGGRCEVWIRPGGIGASAPVSGYTCVRRVLDNTLGCDPSGLLGCHTGYELGWKICLPIATFLSTNQFCASGWMKNSTTDTMQQCILSCKATPNCLFVAWVPGDIPDPYICDHYSSESGCDLSRVTTLGRPYQLWKLT</sequence>
<proteinExistence type="predicted"/>
<accession>A0A813EVM5</accession>
<keyword evidence="1" id="KW-0732">Signal</keyword>
<dbReference type="AlphaFoldDB" id="A0A813EVM5"/>
<evidence type="ECO:0000256" key="1">
    <source>
        <dbReference type="SAM" id="SignalP"/>
    </source>
</evidence>
<gene>
    <name evidence="2" type="ORF">PGLA1383_LOCUS23322</name>
    <name evidence="3" type="ORF">PGLA2088_LOCUS21616</name>
</gene>
<keyword evidence="4" id="KW-1185">Reference proteome</keyword>
<reference evidence="2" key="1">
    <citation type="submission" date="2021-02" db="EMBL/GenBank/DDBJ databases">
        <authorList>
            <person name="Dougan E. K."/>
            <person name="Rhodes N."/>
            <person name="Thang M."/>
            <person name="Chan C."/>
        </authorList>
    </citation>
    <scope>NUCLEOTIDE SEQUENCE</scope>
</reference>
<evidence type="ECO:0000313" key="4">
    <source>
        <dbReference type="Proteomes" id="UP000654075"/>
    </source>
</evidence>
<evidence type="ECO:0000313" key="2">
    <source>
        <dbReference type="EMBL" id="CAE8605200.1"/>
    </source>
</evidence>
<feature type="chain" id="PRO_5036408819" description="Apple domain-containing protein" evidence="1">
    <location>
        <begin position="24"/>
        <end position="316"/>
    </location>
</feature>
<organism evidence="2 4">
    <name type="scientific">Polarella glacialis</name>
    <name type="common">Dinoflagellate</name>
    <dbReference type="NCBI Taxonomy" id="89957"/>
    <lineage>
        <taxon>Eukaryota</taxon>
        <taxon>Sar</taxon>
        <taxon>Alveolata</taxon>
        <taxon>Dinophyceae</taxon>
        <taxon>Suessiales</taxon>
        <taxon>Suessiaceae</taxon>
        <taxon>Polarella</taxon>
    </lineage>
</organism>
<dbReference type="Proteomes" id="UP000654075">
    <property type="component" value="Unassembled WGS sequence"/>
</dbReference>
<evidence type="ECO:0008006" key="5">
    <source>
        <dbReference type="Google" id="ProtNLM"/>
    </source>
</evidence>
<dbReference type="EMBL" id="CAJNNW010025808">
    <property type="protein sequence ID" value="CAE8679899.1"/>
    <property type="molecule type" value="Genomic_DNA"/>
</dbReference>